<sequence>MKIKAVMLALAVSGLLGFAKADYISDTESKIDNMVVNTDDPKNLKEILKAMVRFDYHQKEITALLNTHDDIIKKLAKMLMEQKETIEKLKKEVATVKAKIKTK</sequence>
<evidence type="ECO:0000256" key="1">
    <source>
        <dbReference type="SAM" id="Coils"/>
    </source>
</evidence>
<feature type="coiled-coil region" evidence="1">
    <location>
        <begin position="72"/>
        <end position="99"/>
    </location>
</feature>
<proteinExistence type="predicted"/>
<gene>
    <name evidence="3" type="ORF">AA977_06020</name>
</gene>
<evidence type="ECO:0000256" key="2">
    <source>
        <dbReference type="SAM" id="SignalP"/>
    </source>
</evidence>
<keyword evidence="2" id="KW-0732">Signal</keyword>
<keyword evidence="1" id="KW-0175">Coiled coil</keyword>
<dbReference type="RefSeq" id="WP_064434943.1">
    <property type="nucleotide sequence ID" value="NZ_CP011486.1"/>
</dbReference>
<feature type="signal peptide" evidence="2">
    <location>
        <begin position="1"/>
        <end position="21"/>
    </location>
</feature>
<evidence type="ECO:0000313" key="4">
    <source>
        <dbReference type="Proteomes" id="UP000078062"/>
    </source>
</evidence>
<protein>
    <submittedName>
        <fullName evidence="3">Uncharacterized protein</fullName>
    </submittedName>
</protein>
<dbReference type="EMBL" id="CP011486">
    <property type="protein sequence ID" value="ANH48683.1"/>
    <property type="molecule type" value="Genomic_DNA"/>
</dbReference>
<accession>A0A1A9HG12</accession>
<reference evidence="3 4" key="1">
    <citation type="submission" date="2014-04" db="EMBL/GenBank/DDBJ databases">
        <title>Detecting global and local adaptation in a worldwide sample of Helicobacter pylori genomes.</title>
        <authorList>
            <person name="Montano V."/>
            <person name="Didelot X."/>
            <person name="Foll M."/>
            <person name="Linz B."/>
            <person name="Reinhardt R."/>
            <person name="Suerbaum S."/>
            <person name="Moodley Y."/>
            <person name="Jensen J.D."/>
        </authorList>
    </citation>
    <scope>NUCLEOTIDE SEQUENCE [LARGE SCALE GENOMIC DNA]</scope>
    <source>
        <strain evidence="3 4">K26A1</strain>
    </source>
</reference>
<evidence type="ECO:0000313" key="3">
    <source>
        <dbReference type="EMBL" id="ANH48683.1"/>
    </source>
</evidence>
<feature type="chain" id="PRO_5008389014" evidence="2">
    <location>
        <begin position="22"/>
        <end position="103"/>
    </location>
</feature>
<dbReference type="PATRIC" id="fig|210.2441.peg.1233"/>
<dbReference type="AlphaFoldDB" id="A0A1A9HG12"/>
<dbReference type="Proteomes" id="UP000078062">
    <property type="component" value="Chromosome"/>
</dbReference>
<name>A0A1A9HG12_HELPX</name>
<organism evidence="3 4">
    <name type="scientific">Helicobacter pylori</name>
    <name type="common">Campylobacter pylori</name>
    <dbReference type="NCBI Taxonomy" id="210"/>
    <lineage>
        <taxon>Bacteria</taxon>
        <taxon>Pseudomonadati</taxon>
        <taxon>Campylobacterota</taxon>
        <taxon>Epsilonproteobacteria</taxon>
        <taxon>Campylobacterales</taxon>
        <taxon>Helicobacteraceae</taxon>
        <taxon>Helicobacter</taxon>
    </lineage>
</organism>